<accession>A0ABP7PHB9</accession>
<dbReference type="Proteomes" id="UP001501556">
    <property type="component" value="Unassembled WGS sequence"/>
</dbReference>
<proteinExistence type="predicted"/>
<comment type="caution">
    <text evidence="1">The sequence shown here is derived from an EMBL/GenBank/DDBJ whole genome shotgun (WGS) entry which is preliminary data.</text>
</comment>
<dbReference type="EMBL" id="BAABDI010000004">
    <property type="protein sequence ID" value="GAA3965621.1"/>
    <property type="molecule type" value="Genomic_DNA"/>
</dbReference>
<sequence>MALRTPIVCQARNDAGFRKDEIHATTGPQLMRDVASDTHFVARGCTVRMAPAAGWSPQLPQRRPS</sequence>
<reference evidence="2" key="1">
    <citation type="journal article" date="2019" name="Int. J. Syst. Evol. Microbiol.">
        <title>The Global Catalogue of Microorganisms (GCM) 10K type strain sequencing project: providing services to taxonomists for standard genome sequencing and annotation.</title>
        <authorList>
            <consortium name="The Broad Institute Genomics Platform"/>
            <consortium name="The Broad Institute Genome Sequencing Center for Infectious Disease"/>
            <person name="Wu L."/>
            <person name="Ma J."/>
        </authorList>
    </citation>
    <scope>NUCLEOTIDE SEQUENCE [LARGE SCALE GENOMIC DNA]</scope>
    <source>
        <strain evidence="2">JCM 17217</strain>
    </source>
</reference>
<protein>
    <submittedName>
        <fullName evidence="1">Uncharacterized protein</fullName>
    </submittedName>
</protein>
<evidence type="ECO:0000313" key="1">
    <source>
        <dbReference type="EMBL" id="GAA3965621.1"/>
    </source>
</evidence>
<dbReference type="RefSeq" id="WP_345121675.1">
    <property type="nucleotide sequence ID" value="NZ_BAABDI010000004.1"/>
</dbReference>
<evidence type="ECO:0000313" key="2">
    <source>
        <dbReference type="Proteomes" id="UP001501556"/>
    </source>
</evidence>
<organism evidence="1 2">
    <name type="scientific">Hymenobacter antarcticus</name>
    <dbReference type="NCBI Taxonomy" id="486270"/>
    <lineage>
        <taxon>Bacteria</taxon>
        <taxon>Pseudomonadati</taxon>
        <taxon>Bacteroidota</taxon>
        <taxon>Cytophagia</taxon>
        <taxon>Cytophagales</taxon>
        <taxon>Hymenobacteraceae</taxon>
        <taxon>Hymenobacter</taxon>
    </lineage>
</organism>
<gene>
    <name evidence="1" type="ORF">GCM10022407_10040</name>
</gene>
<keyword evidence="2" id="KW-1185">Reference proteome</keyword>
<name>A0ABP7PHB9_9BACT</name>